<keyword evidence="2" id="KW-1185">Reference proteome</keyword>
<gene>
    <name evidence="1" type="ORF">CPAR01_06283</name>
</gene>
<reference evidence="1 2" key="1">
    <citation type="submission" date="2016-10" db="EMBL/GenBank/DDBJ databases">
        <title>The genome sequence of Colletotrichum fioriniae PJ7.</title>
        <authorList>
            <person name="Baroncelli R."/>
        </authorList>
    </citation>
    <scope>NUCLEOTIDE SEQUENCE [LARGE SCALE GENOMIC DNA]</scope>
    <source>
        <strain evidence="1 2">IMI 384185</strain>
    </source>
</reference>
<comment type="caution">
    <text evidence="1">The sequence shown here is derived from an EMBL/GenBank/DDBJ whole genome shotgun (WGS) entry which is preliminary data.</text>
</comment>
<proteinExistence type="predicted"/>
<name>A0ABQ9STP3_9PEZI</name>
<accession>A0ABQ9STP3</accession>
<evidence type="ECO:0000313" key="1">
    <source>
        <dbReference type="EMBL" id="KAK1542896.1"/>
    </source>
</evidence>
<dbReference type="Proteomes" id="UP001241169">
    <property type="component" value="Unassembled WGS sequence"/>
</dbReference>
<evidence type="ECO:0000313" key="2">
    <source>
        <dbReference type="Proteomes" id="UP001241169"/>
    </source>
</evidence>
<organism evidence="1 2">
    <name type="scientific">Colletotrichum paranaense</name>
    <dbReference type="NCBI Taxonomy" id="1914294"/>
    <lineage>
        <taxon>Eukaryota</taxon>
        <taxon>Fungi</taxon>
        <taxon>Dikarya</taxon>
        <taxon>Ascomycota</taxon>
        <taxon>Pezizomycotina</taxon>
        <taxon>Sordariomycetes</taxon>
        <taxon>Hypocreomycetidae</taxon>
        <taxon>Glomerellales</taxon>
        <taxon>Glomerellaceae</taxon>
        <taxon>Colletotrichum</taxon>
        <taxon>Colletotrichum acutatum species complex</taxon>
    </lineage>
</organism>
<protein>
    <submittedName>
        <fullName evidence="1">Uncharacterized protein</fullName>
    </submittedName>
</protein>
<sequence length="26" mass="3042">MHRAIANYKCKSAYVRRATFFPLSIP</sequence>
<dbReference type="EMBL" id="MOPA01000004">
    <property type="protein sequence ID" value="KAK1542896.1"/>
    <property type="molecule type" value="Genomic_DNA"/>
</dbReference>